<evidence type="ECO:0000313" key="3">
    <source>
        <dbReference type="EMBL" id="RXW16895.1"/>
    </source>
</evidence>
<comment type="caution">
    <text evidence="3">The sequence shown here is derived from an EMBL/GenBank/DDBJ whole genome shotgun (WGS) entry which is preliminary data.</text>
</comment>
<dbReference type="EMBL" id="SDEE01000390">
    <property type="protein sequence ID" value="RXW16895.1"/>
    <property type="molecule type" value="Genomic_DNA"/>
</dbReference>
<gene>
    <name evidence="3" type="ORF">EST38_g8949</name>
</gene>
<proteinExistence type="predicted"/>
<dbReference type="InterPro" id="IPR027417">
    <property type="entry name" value="P-loop_NTPase"/>
</dbReference>
<keyword evidence="4" id="KW-1185">Reference proteome</keyword>
<dbReference type="AlphaFoldDB" id="A0A4Q2DEG7"/>
<organism evidence="3 4">
    <name type="scientific">Candolleomyces aberdarensis</name>
    <dbReference type="NCBI Taxonomy" id="2316362"/>
    <lineage>
        <taxon>Eukaryota</taxon>
        <taxon>Fungi</taxon>
        <taxon>Dikarya</taxon>
        <taxon>Basidiomycota</taxon>
        <taxon>Agaricomycotina</taxon>
        <taxon>Agaricomycetes</taxon>
        <taxon>Agaricomycetidae</taxon>
        <taxon>Agaricales</taxon>
        <taxon>Agaricineae</taxon>
        <taxon>Psathyrellaceae</taxon>
        <taxon>Candolleomyces</taxon>
    </lineage>
</organism>
<feature type="domain" description="Nephrocystin 3-like N-terminal" evidence="2">
    <location>
        <begin position="83"/>
        <end position="230"/>
    </location>
</feature>
<reference evidence="3 4" key="1">
    <citation type="submission" date="2019-01" db="EMBL/GenBank/DDBJ databases">
        <title>Draft genome sequence of Psathyrella aberdarensis IHI B618.</title>
        <authorList>
            <person name="Buettner E."/>
            <person name="Kellner H."/>
        </authorList>
    </citation>
    <scope>NUCLEOTIDE SEQUENCE [LARGE SCALE GENOMIC DNA]</scope>
    <source>
        <strain evidence="3 4">IHI B618</strain>
    </source>
</reference>
<evidence type="ECO:0000259" key="2">
    <source>
        <dbReference type="Pfam" id="PF24883"/>
    </source>
</evidence>
<sequence>MSNSLFQNASQFSTGDFNTNNYFSADSADSARALELLLKHTTKEATHESKTYSYAPTCHPSTRKIIKVDIIDFIKESRKTLLGLAWLSGPAGAGKSCIQRSIVEECLAEDVFAGSFFFRSDFGRDNADGFVATIAHQLCNGAPHFREALLKKISFDPSIFKKSLIVRVHHLIHSPLEDVYESQEWTDPKVIIVDGLDECRDSAQRLQVIHLLRILTQHPTFPFCVIVSSRPEFDILAAFAGEPYWSITRKFFLYNYDSNEDLMAYLVEEFTHI</sequence>
<dbReference type="Proteomes" id="UP000290288">
    <property type="component" value="Unassembled WGS sequence"/>
</dbReference>
<dbReference type="PANTHER" id="PTHR10039:SF14">
    <property type="entry name" value="NACHT DOMAIN-CONTAINING PROTEIN"/>
    <property type="match status" value="1"/>
</dbReference>
<accession>A0A4Q2DEG7</accession>
<evidence type="ECO:0000313" key="4">
    <source>
        <dbReference type="Proteomes" id="UP000290288"/>
    </source>
</evidence>
<dbReference type="InterPro" id="IPR056884">
    <property type="entry name" value="NPHP3-like_N"/>
</dbReference>
<dbReference type="SUPFAM" id="SSF52540">
    <property type="entry name" value="P-loop containing nucleoside triphosphate hydrolases"/>
    <property type="match status" value="1"/>
</dbReference>
<dbReference type="Pfam" id="PF24883">
    <property type="entry name" value="NPHP3_N"/>
    <property type="match status" value="1"/>
</dbReference>
<evidence type="ECO:0000256" key="1">
    <source>
        <dbReference type="ARBA" id="ARBA00022737"/>
    </source>
</evidence>
<protein>
    <recommendedName>
        <fullName evidence="2">Nephrocystin 3-like N-terminal domain-containing protein</fullName>
    </recommendedName>
</protein>
<keyword evidence="1" id="KW-0677">Repeat</keyword>
<dbReference type="Gene3D" id="3.40.50.300">
    <property type="entry name" value="P-loop containing nucleotide triphosphate hydrolases"/>
    <property type="match status" value="1"/>
</dbReference>
<dbReference type="PANTHER" id="PTHR10039">
    <property type="entry name" value="AMELOGENIN"/>
    <property type="match status" value="1"/>
</dbReference>
<dbReference type="STRING" id="2316362.A0A4Q2DEG7"/>
<name>A0A4Q2DEG7_9AGAR</name>
<dbReference type="OrthoDB" id="3014077at2759"/>